<comment type="caution">
    <text evidence="2">The sequence shown here is derived from an EMBL/GenBank/DDBJ whole genome shotgun (WGS) entry which is preliminary data.</text>
</comment>
<keyword evidence="3" id="KW-1185">Reference proteome</keyword>
<accession>A0A5B7KD59</accession>
<name>A0A5B7KD59_PORTR</name>
<evidence type="ECO:0000313" key="2">
    <source>
        <dbReference type="EMBL" id="MPD04664.1"/>
    </source>
</evidence>
<evidence type="ECO:0000313" key="3">
    <source>
        <dbReference type="Proteomes" id="UP000324222"/>
    </source>
</evidence>
<gene>
    <name evidence="2" type="ORF">E2C01_100362</name>
</gene>
<protein>
    <submittedName>
        <fullName evidence="2">Uncharacterized protein</fullName>
    </submittedName>
</protein>
<reference evidence="2 3" key="1">
    <citation type="submission" date="2019-05" db="EMBL/GenBank/DDBJ databases">
        <title>Another draft genome of Portunus trituberculatus and its Hox gene families provides insights of decapod evolution.</title>
        <authorList>
            <person name="Jeong J.-H."/>
            <person name="Song I."/>
            <person name="Kim S."/>
            <person name="Choi T."/>
            <person name="Kim D."/>
            <person name="Ryu S."/>
            <person name="Kim W."/>
        </authorList>
    </citation>
    <scope>NUCLEOTIDE SEQUENCE [LARGE SCALE GENOMIC DNA]</scope>
    <source>
        <tissue evidence="2">Muscle</tissue>
    </source>
</reference>
<dbReference type="Proteomes" id="UP000324222">
    <property type="component" value="Unassembled WGS sequence"/>
</dbReference>
<dbReference type="AlphaFoldDB" id="A0A5B7KD59"/>
<organism evidence="2 3">
    <name type="scientific">Portunus trituberculatus</name>
    <name type="common">Swimming crab</name>
    <name type="synonym">Neptunus trituberculatus</name>
    <dbReference type="NCBI Taxonomy" id="210409"/>
    <lineage>
        <taxon>Eukaryota</taxon>
        <taxon>Metazoa</taxon>
        <taxon>Ecdysozoa</taxon>
        <taxon>Arthropoda</taxon>
        <taxon>Crustacea</taxon>
        <taxon>Multicrustacea</taxon>
        <taxon>Malacostraca</taxon>
        <taxon>Eumalacostraca</taxon>
        <taxon>Eucarida</taxon>
        <taxon>Decapoda</taxon>
        <taxon>Pleocyemata</taxon>
        <taxon>Brachyura</taxon>
        <taxon>Eubrachyura</taxon>
        <taxon>Portunoidea</taxon>
        <taxon>Portunidae</taxon>
        <taxon>Portuninae</taxon>
        <taxon>Portunus</taxon>
    </lineage>
</organism>
<proteinExistence type="predicted"/>
<evidence type="ECO:0000256" key="1">
    <source>
        <dbReference type="SAM" id="MobiDB-lite"/>
    </source>
</evidence>
<sequence length="47" mass="4786">MVSGAGGPTGRPANSPARETPASAANVNVTHRHRAEEATPALAHTLR</sequence>
<dbReference type="EMBL" id="VSRR010142172">
    <property type="protein sequence ID" value="MPD04664.1"/>
    <property type="molecule type" value="Genomic_DNA"/>
</dbReference>
<feature type="region of interest" description="Disordered" evidence="1">
    <location>
        <begin position="1"/>
        <end position="47"/>
    </location>
</feature>